<accession>A0AC61ZT15</accession>
<name>A0AC61ZT15_9CAUD</name>
<protein>
    <submittedName>
        <fullName evidence="1">Uncharacterized protein</fullName>
    </submittedName>
</protein>
<evidence type="ECO:0000313" key="1">
    <source>
        <dbReference type="EMBL" id="WWT40978.1"/>
    </source>
</evidence>
<sequence>MIREMYSWWFVNVFAPFGRFVIFDHLVLCLVITAVFITILLGCFYKEDPHSWEPWAERWGYPLAILICGTFFVPTATVIFVLLLPGVTLFALPISGLMWLYRALQKARERHLLEQIWRYGTQKKGD</sequence>
<dbReference type="EMBL" id="PP357458">
    <property type="protein sequence ID" value="WWT40978.1"/>
    <property type="molecule type" value="Genomic_DNA"/>
</dbReference>
<reference evidence="1" key="1">
    <citation type="submission" date="2024-02" db="EMBL/GenBank/DDBJ databases">
        <title>Klebsiella phages.</title>
        <authorList>
            <person name="Li J."/>
            <person name="Feng Y."/>
            <person name="Zong Z."/>
        </authorList>
    </citation>
    <scope>NUCLEOTIDE SEQUENCE</scope>
</reference>
<proteinExistence type="predicted"/>
<organism evidence="1">
    <name type="scientific">Klebsiella phage phi1_175008</name>
    <dbReference type="NCBI Taxonomy" id="3127744"/>
    <lineage>
        <taxon>Viruses</taxon>
        <taxon>Duplodnaviria</taxon>
        <taxon>Heunggongvirae</taxon>
        <taxon>Uroviricota</taxon>
        <taxon>Caudoviricetes</taxon>
        <taxon>Stephanstirmvirinae</taxon>
    </lineage>
</organism>